<dbReference type="PANTHER" id="PTHR30160">
    <property type="entry name" value="TETRAACYLDISACCHARIDE 4'-KINASE-RELATED"/>
    <property type="match status" value="1"/>
</dbReference>
<proteinExistence type="predicted"/>
<dbReference type="AlphaFoldDB" id="A0A8J3MU67"/>
<dbReference type="RefSeq" id="WP_220194460.1">
    <property type="nucleotide sequence ID" value="NZ_BNJF01000001.1"/>
</dbReference>
<evidence type="ECO:0000313" key="3">
    <source>
        <dbReference type="EMBL" id="GHO45110.1"/>
    </source>
</evidence>
<dbReference type="PANTHER" id="PTHR30160:SF1">
    <property type="entry name" value="LIPOPOLYSACCHARIDE 1,2-N-ACETYLGLUCOSAMINETRANSFERASE-RELATED"/>
    <property type="match status" value="1"/>
</dbReference>
<accession>A0A8J3MU67</accession>
<sequence>MSDTMQSQITRAIDTSITLPDNARILIVKLAGLGDLLLATPALRALRTSYPQARIDLLVTPDSAGLLKGWDVIDNIIVLDKYLFDYPQQIIKHPGNLKRLGEIFKPLREGHYDAVLLFHHLTLRFGRMKHQALMRATGAKWRVGLDNGHGWFLNVRVKDEGFGAMHEAEYNMAVAAAVGAQLSASPHLEMPLSEEERAAAHTLVYEGASPQEVPHPIIAIHPGSGGYSTARRWAPERFAQLADTLYSEGGGQLLLVGGPEEVELHQSIMGQLRSGVPVRSLAGKGNIKVATAVLEQADLFIGNDAGLAHLATATGTPVIAIFGLTNYNAWGPYPGANKEQVAIVHLDLPCMPCFYRGHQLGTPEGCATRDCLTQLGVDPVAAAARRMLRLHGKWPARTEA</sequence>
<dbReference type="GO" id="GO:0009244">
    <property type="term" value="P:lipopolysaccharide core region biosynthetic process"/>
    <property type="evidence" value="ECO:0007669"/>
    <property type="project" value="TreeGrafter"/>
</dbReference>
<dbReference type="GO" id="GO:0008713">
    <property type="term" value="F:ADP-heptose-lipopolysaccharide heptosyltransferase activity"/>
    <property type="evidence" value="ECO:0007669"/>
    <property type="project" value="TreeGrafter"/>
</dbReference>
<comment type="caution">
    <text evidence="3">The sequence shown here is derived from an EMBL/GenBank/DDBJ whole genome shotgun (WGS) entry which is preliminary data.</text>
</comment>
<dbReference type="InterPro" id="IPR002201">
    <property type="entry name" value="Glyco_trans_9"/>
</dbReference>
<reference evidence="3" key="1">
    <citation type="submission" date="2020-10" db="EMBL/GenBank/DDBJ databases">
        <title>Taxonomic study of unclassified bacteria belonging to the class Ktedonobacteria.</title>
        <authorList>
            <person name="Yabe S."/>
            <person name="Wang C.M."/>
            <person name="Zheng Y."/>
            <person name="Sakai Y."/>
            <person name="Cavaletti L."/>
            <person name="Monciardini P."/>
            <person name="Donadio S."/>
        </authorList>
    </citation>
    <scope>NUCLEOTIDE SEQUENCE</scope>
    <source>
        <strain evidence="3">SOSP1-1</strain>
    </source>
</reference>
<dbReference type="SUPFAM" id="SSF53756">
    <property type="entry name" value="UDP-Glycosyltransferase/glycogen phosphorylase"/>
    <property type="match status" value="1"/>
</dbReference>
<evidence type="ECO:0000256" key="2">
    <source>
        <dbReference type="ARBA" id="ARBA00022679"/>
    </source>
</evidence>
<evidence type="ECO:0000313" key="4">
    <source>
        <dbReference type="Proteomes" id="UP000612362"/>
    </source>
</evidence>
<dbReference type="EMBL" id="BNJF01000001">
    <property type="protein sequence ID" value="GHO45110.1"/>
    <property type="molecule type" value="Genomic_DNA"/>
</dbReference>
<dbReference type="InterPro" id="IPR051199">
    <property type="entry name" value="LPS_LOS_Heptosyltrfase"/>
</dbReference>
<dbReference type="CDD" id="cd03789">
    <property type="entry name" value="GT9_LPS_heptosyltransferase"/>
    <property type="match status" value="1"/>
</dbReference>
<protein>
    <submittedName>
        <fullName evidence="3">Glycosyl transferase family 9</fullName>
    </submittedName>
</protein>
<dbReference type="Proteomes" id="UP000612362">
    <property type="component" value="Unassembled WGS sequence"/>
</dbReference>
<keyword evidence="1" id="KW-0328">Glycosyltransferase</keyword>
<evidence type="ECO:0000256" key="1">
    <source>
        <dbReference type="ARBA" id="ARBA00022676"/>
    </source>
</evidence>
<dbReference type="GO" id="GO:0005829">
    <property type="term" value="C:cytosol"/>
    <property type="evidence" value="ECO:0007669"/>
    <property type="project" value="TreeGrafter"/>
</dbReference>
<gene>
    <name evidence="3" type="ORF">KSX_32730</name>
</gene>
<keyword evidence="4" id="KW-1185">Reference proteome</keyword>
<organism evidence="3 4">
    <name type="scientific">Ktedonospora formicarum</name>
    <dbReference type="NCBI Taxonomy" id="2778364"/>
    <lineage>
        <taxon>Bacteria</taxon>
        <taxon>Bacillati</taxon>
        <taxon>Chloroflexota</taxon>
        <taxon>Ktedonobacteria</taxon>
        <taxon>Ktedonobacterales</taxon>
        <taxon>Ktedonobacteraceae</taxon>
        <taxon>Ktedonospora</taxon>
    </lineage>
</organism>
<dbReference type="Gene3D" id="3.40.50.2000">
    <property type="entry name" value="Glycogen Phosphorylase B"/>
    <property type="match status" value="2"/>
</dbReference>
<name>A0A8J3MU67_9CHLR</name>
<keyword evidence="2 3" id="KW-0808">Transferase</keyword>
<dbReference type="Pfam" id="PF01075">
    <property type="entry name" value="Glyco_transf_9"/>
    <property type="match status" value="1"/>
</dbReference>